<comment type="similarity">
    <text evidence="1 4">Belongs to the bacterial ribosomal protein bS16 family.</text>
</comment>
<dbReference type="InterPro" id="IPR000307">
    <property type="entry name" value="Ribosomal_bS16"/>
</dbReference>
<dbReference type="Pfam" id="PF00886">
    <property type="entry name" value="Ribosomal_S16"/>
    <property type="match status" value="1"/>
</dbReference>
<organism evidence="5">
    <name type="scientific">Tryblionella apiculata</name>
    <dbReference type="NCBI Taxonomy" id="1003145"/>
    <lineage>
        <taxon>Eukaryota</taxon>
        <taxon>Sar</taxon>
        <taxon>Stramenopiles</taxon>
        <taxon>Ochrophyta</taxon>
        <taxon>Bacillariophyta</taxon>
        <taxon>Bacillariophyceae</taxon>
        <taxon>Bacillariophycidae</taxon>
        <taxon>Bacillariales</taxon>
        <taxon>Bacillariaceae</taxon>
        <taxon>Tryblionella</taxon>
    </lineage>
</organism>
<dbReference type="HAMAP" id="MF_00385">
    <property type="entry name" value="Ribosomal_bS16"/>
    <property type="match status" value="1"/>
</dbReference>
<evidence type="ECO:0000313" key="5">
    <source>
        <dbReference type="EMBL" id="QWM93504.1"/>
    </source>
</evidence>
<dbReference type="RefSeq" id="YP_010134015.1">
    <property type="nucleotide sequence ID" value="NC_056791.1"/>
</dbReference>
<dbReference type="GeneID" id="67123677"/>
<gene>
    <name evidence="4 5" type="primary">rps16</name>
</gene>
<dbReference type="SUPFAM" id="SSF54565">
    <property type="entry name" value="Ribosomal protein S16"/>
    <property type="match status" value="1"/>
</dbReference>
<reference evidence="5" key="1">
    <citation type="journal article" date="2021" name="Ecol Indic">
        <title>Morphological and molecular identification reveals that waters from an isolated oasis in Tamanrasset (extreme South of Algerian Sahara) are colonized by opportunistic and pollution-tolerant diatom species.</title>
        <authorList>
            <person name="Gastineau R."/>
            <person name="Hamedi C."/>
            <person name="Baba Hamed M.B."/>
            <person name="Abi-Ayad S.-M.E.-A."/>
            <person name="Bak M."/>
            <person name="Lemieux C."/>
            <person name="Turmel M."/>
            <person name="Dobosz S."/>
            <person name="Wrobel R.J."/>
            <person name="Kierzek A."/>
            <person name="Lange-Bertalot H."/>
            <person name="Witkowski A."/>
        </authorList>
    </citation>
    <scope>NUCLEOTIDE SEQUENCE</scope>
    <source>
        <strain evidence="5">SZCZR1825</strain>
    </source>
</reference>
<keyword evidence="5" id="KW-0150">Chloroplast</keyword>
<evidence type="ECO:0000256" key="2">
    <source>
        <dbReference type="ARBA" id="ARBA00022980"/>
    </source>
</evidence>
<sequence>MYFNNTLFKIKIICKINNSFIYTYILSMLKLRLKRVGRKRSPSYRLVIMENTCRRDGRPVEEVGYYDPISKKYKFDSSKIKKWLNYGVKPTKTVLNLLKKAEIL</sequence>
<dbReference type="GO" id="GO:0009507">
    <property type="term" value="C:chloroplast"/>
    <property type="evidence" value="ECO:0007669"/>
    <property type="project" value="UniProtKB-SubCell"/>
</dbReference>
<geneLocation type="chloroplast" evidence="5"/>
<dbReference type="GO" id="GO:0003735">
    <property type="term" value="F:structural constituent of ribosome"/>
    <property type="evidence" value="ECO:0007669"/>
    <property type="project" value="InterPro"/>
</dbReference>
<evidence type="ECO:0000256" key="4">
    <source>
        <dbReference type="HAMAP-Rule" id="MF_00385"/>
    </source>
</evidence>
<dbReference type="NCBIfam" id="TIGR00002">
    <property type="entry name" value="S16"/>
    <property type="match status" value="1"/>
</dbReference>
<dbReference type="Gene3D" id="3.30.1320.10">
    <property type="match status" value="1"/>
</dbReference>
<dbReference type="GO" id="GO:0005739">
    <property type="term" value="C:mitochondrion"/>
    <property type="evidence" value="ECO:0007669"/>
    <property type="project" value="GOC"/>
</dbReference>
<dbReference type="AlphaFoldDB" id="A0A8F0WGS8"/>
<dbReference type="PROSITE" id="PS00732">
    <property type="entry name" value="RIBOSOMAL_S16"/>
    <property type="match status" value="1"/>
</dbReference>
<dbReference type="EMBL" id="MT383642">
    <property type="protein sequence ID" value="QWM93504.1"/>
    <property type="molecule type" value="Genomic_DNA"/>
</dbReference>
<evidence type="ECO:0000256" key="1">
    <source>
        <dbReference type="ARBA" id="ARBA00006668"/>
    </source>
</evidence>
<dbReference type="InterPro" id="IPR020592">
    <property type="entry name" value="Ribosomal_bS16_CS"/>
</dbReference>
<keyword evidence="5" id="KW-0934">Plastid</keyword>
<proteinExistence type="inferred from homology"/>
<dbReference type="GO" id="GO:0032543">
    <property type="term" value="P:mitochondrial translation"/>
    <property type="evidence" value="ECO:0007669"/>
    <property type="project" value="TreeGrafter"/>
</dbReference>
<protein>
    <recommendedName>
        <fullName evidence="4">Small ribosomal subunit protein bS16c</fullName>
    </recommendedName>
</protein>
<evidence type="ECO:0000256" key="3">
    <source>
        <dbReference type="ARBA" id="ARBA00023274"/>
    </source>
</evidence>
<keyword evidence="2 4" id="KW-0689">Ribosomal protein</keyword>
<dbReference type="PANTHER" id="PTHR12919:SF20">
    <property type="entry name" value="SMALL RIBOSOMAL SUBUNIT PROTEIN BS16M"/>
    <property type="match status" value="1"/>
</dbReference>
<dbReference type="InterPro" id="IPR023803">
    <property type="entry name" value="Ribosomal_bS16_dom_sf"/>
</dbReference>
<dbReference type="PANTHER" id="PTHR12919">
    <property type="entry name" value="30S RIBOSOMAL PROTEIN S16"/>
    <property type="match status" value="1"/>
</dbReference>
<dbReference type="GO" id="GO:0015935">
    <property type="term" value="C:small ribosomal subunit"/>
    <property type="evidence" value="ECO:0007669"/>
    <property type="project" value="TreeGrafter"/>
</dbReference>
<comment type="subcellular location">
    <subcellularLocation>
        <location evidence="4">Plastid</location>
        <location evidence="4">Chloroplast</location>
    </subcellularLocation>
</comment>
<keyword evidence="3 4" id="KW-0687">Ribonucleoprotein</keyword>
<accession>A0A8F0WGS8</accession>
<name>A0A8F0WGS8_9STRA</name>